<protein>
    <submittedName>
        <fullName evidence="2">Error-prone DNA polymerase</fullName>
    </submittedName>
</protein>
<dbReference type="Pfam" id="PF02811">
    <property type="entry name" value="PHP"/>
    <property type="match status" value="1"/>
</dbReference>
<dbReference type="AlphaFoldDB" id="A0A011PLY9"/>
<organism evidence="2 3">
    <name type="scientific">Candidatus Accumulibacter adjunctus</name>
    <dbReference type="NCBI Taxonomy" id="1454001"/>
    <lineage>
        <taxon>Bacteria</taxon>
        <taxon>Pseudomonadati</taxon>
        <taxon>Pseudomonadota</taxon>
        <taxon>Betaproteobacteria</taxon>
        <taxon>Candidatus Accumulibacter</taxon>
    </lineage>
</organism>
<dbReference type="PATRIC" id="fig|1454001.3.peg.2237"/>
<dbReference type="InterPro" id="IPR016195">
    <property type="entry name" value="Pol/histidinol_Pase-like"/>
</dbReference>
<evidence type="ECO:0000313" key="2">
    <source>
        <dbReference type="EMBL" id="EXI67354.1"/>
    </source>
</evidence>
<name>A0A011PLY9_9PROT</name>
<dbReference type="InterPro" id="IPR004013">
    <property type="entry name" value="PHP_dom"/>
</dbReference>
<feature type="domain" description="Polymerase/histidinol phosphatase N-terminal" evidence="1">
    <location>
        <begin position="49"/>
        <end position="114"/>
    </location>
</feature>
<gene>
    <name evidence="2" type="ORF">AW08_02189</name>
</gene>
<dbReference type="Gene3D" id="1.10.150.650">
    <property type="match status" value="1"/>
</dbReference>
<dbReference type="STRING" id="1454001.AW08_02189"/>
<dbReference type="EMBL" id="JFAX01000011">
    <property type="protein sequence ID" value="EXI67354.1"/>
    <property type="molecule type" value="Genomic_DNA"/>
</dbReference>
<dbReference type="InterPro" id="IPR052018">
    <property type="entry name" value="PHP_domain"/>
</dbReference>
<accession>A0A011PLY9</accession>
<comment type="caution">
    <text evidence="2">The sequence shown here is derived from an EMBL/GenBank/DDBJ whole genome shotgun (WGS) entry which is preliminary data.</text>
</comment>
<evidence type="ECO:0000259" key="1">
    <source>
        <dbReference type="SMART" id="SM00481"/>
    </source>
</evidence>
<dbReference type="InterPro" id="IPR049742">
    <property type="entry name" value="35NBP"/>
</dbReference>
<reference evidence="2" key="1">
    <citation type="submission" date="2014-02" db="EMBL/GenBank/DDBJ databases">
        <title>Expanding our view of genomic diversity in Candidatus Accumulibacter clades.</title>
        <authorList>
            <person name="Skennerton C.T."/>
            <person name="Barr J.J."/>
            <person name="Slater F.R."/>
            <person name="Bond P.L."/>
            <person name="Tyson G.W."/>
        </authorList>
    </citation>
    <scope>NUCLEOTIDE SEQUENCE [LARGE SCALE GENOMIC DNA]</scope>
</reference>
<dbReference type="GO" id="GO:0035312">
    <property type="term" value="F:5'-3' DNA exonuclease activity"/>
    <property type="evidence" value="ECO:0007669"/>
    <property type="project" value="TreeGrafter"/>
</dbReference>
<keyword evidence="3" id="KW-1185">Reference proteome</keyword>
<dbReference type="InterPro" id="IPR003141">
    <property type="entry name" value="Pol/His_phosphatase_N"/>
</dbReference>
<dbReference type="CDD" id="cd07438">
    <property type="entry name" value="PHP_HisPPase_AMP"/>
    <property type="match status" value="1"/>
</dbReference>
<evidence type="ECO:0000313" key="3">
    <source>
        <dbReference type="Proteomes" id="UP000020218"/>
    </source>
</evidence>
<sequence>MLFCQPCGRAVRVRPCASASGGSGGPARLLCYDAQFCRVPRTFPVVPNCDLHCHSTCSDGLLAPAELVRRAAENGVDMLALTDHDDIAGLSLARSAAVEAGLSLVNGVEISIEWAGLQIHVLGFAFDAADTVLNAGLQSVRSGRIARARRMAVELEKVGIDGSFDGAMRLAANPSLVSRAHFGRYLVERGVCKDLRSVFESYLVPGRPGYVDHRWATLADALGWIHGAGGVAAVAHPGRYKLSRGDMRRFLDEFRELGGQAIEVMSGSHTPEHVDLYSRLAREYRFAASRGSDFHGPGESYVDLGRLPPLPDGLRPVWQLF</sequence>
<dbReference type="GO" id="GO:0004534">
    <property type="term" value="F:5'-3' RNA exonuclease activity"/>
    <property type="evidence" value="ECO:0007669"/>
    <property type="project" value="TreeGrafter"/>
</dbReference>
<dbReference type="PANTHER" id="PTHR42924:SF3">
    <property type="entry name" value="POLYMERASE_HISTIDINOL PHOSPHATASE N-TERMINAL DOMAIN-CONTAINING PROTEIN"/>
    <property type="match status" value="1"/>
</dbReference>
<dbReference type="Gene3D" id="3.20.20.140">
    <property type="entry name" value="Metal-dependent hydrolases"/>
    <property type="match status" value="1"/>
</dbReference>
<proteinExistence type="predicted"/>
<dbReference type="Proteomes" id="UP000020218">
    <property type="component" value="Unassembled WGS sequence"/>
</dbReference>
<dbReference type="SUPFAM" id="SSF89550">
    <property type="entry name" value="PHP domain-like"/>
    <property type="match status" value="1"/>
</dbReference>
<dbReference type="NCBIfam" id="NF041577">
    <property type="entry name" value="nside_bi_sphtase"/>
    <property type="match status" value="1"/>
</dbReference>
<dbReference type="SMART" id="SM00481">
    <property type="entry name" value="POLIIIAc"/>
    <property type="match status" value="1"/>
</dbReference>
<dbReference type="PANTHER" id="PTHR42924">
    <property type="entry name" value="EXONUCLEASE"/>
    <property type="match status" value="1"/>
</dbReference>